<dbReference type="AlphaFoldDB" id="A0A971S2K3"/>
<dbReference type="InterPro" id="IPR052698">
    <property type="entry name" value="MoCofactor_Util/Proc"/>
</dbReference>
<sequence length="64" mass="6696">MNVYETIIRDLEQGKTGILATVISREGSAPRSVGAKMFIGEDGSLCGTVGGGVLESRAYDESMA</sequence>
<dbReference type="InterPro" id="IPR003777">
    <property type="entry name" value="XdhC_CoxI"/>
</dbReference>
<reference evidence="2" key="1">
    <citation type="journal article" date="2020" name="Biotechnol. Biofuels">
        <title>New insights from the biogas microbiome by comprehensive genome-resolved metagenomics of nearly 1600 species originating from multiple anaerobic digesters.</title>
        <authorList>
            <person name="Campanaro S."/>
            <person name="Treu L."/>
            <person name="Rodriguez-R L.M."/>
            <person name="Kovalovszki A."/>
            <person name="Ziels R.M."/>
            <person name="Maus I."/>
            <person name="Zhu X."/>
            <person name="Kougias P.G."/>
            <person name="Basile A."/>
            <person name="Luo G."/>
            <person name="Schluter A."/>
            <person name="Konstantinidis K.T."/>
            <person name="Angelidaki I."/>
        </authorList>
    </citation>
    <scope>NUCLEOTIDE SEQUENCE</scope>
    <source>
        <strain evidence="2">AS06rmzACSIP_7</strain>
    </source>
</reference>
<organism evidence="2 3">
    <name type="scientific">Syntrophorhabdus aromaticivorans</name>
    <dbReference type="NCBI Taxonomy" id="328301"/>
    <lineage>
        <taxon>Bacteria</taxon>
        <taxon>Pseudomonadati</taxon>
        <taxon>Thermodesulfobacteriota</taxon>
        <taxon>Syntrophorhabdia</taxon>
        <taxon>Syntrophorhabdales</taxon>
        <taxon>Syntrophorhabdaceae</taxon>
        <taxon>Syntrophorhabdus</taxon>
    </lineage>
</organism>
<dbReference type="EMBL" id="JAAYEE010000241">
    <property type="protein sequence ID" value="NLW36377.1"/>
    <property type="molecule type" value="Genomic_DNA"/>
</dbReference>
<comment type="caution">
    <text evidence="2">The sequence shown here is derived from an EMBL/GenBank/DDBJ whole genome shotgun (WGS) entry which is preliminary data.</text>
</comment>
<protein>
    <submittedName>
        <fullName evidence="2">XdhC family protein</fullName>
    </submittedName>
</protein>
<dbReference type="PANTHER" id="PTHR30388:SF6">
    <property type="entry name" value="XANTHINE DEHYDROGENASE SUBUNIT A-RELATED"/>
    <property type="match status" value="1"/>
</dbReference>
<dbReference type="Pfam" id="PF02625">
    <property type="entry name" value="XdhC_CoxI"/>
    <property type="match status" value="1"/>
</dbReference>
<dbReference type="Proteomes" id="UP000777265">
    <property type="component" value="Unassembled WGS sequence"/>
</dbReference>
<evidence type="ECO:0000313" key="3">
    <source>
        <dbReference type="Proteomes" id="UP000777265"/>
    </source>
</evidence>
<proteinExistence type="predicted"/>
<name>A0A971S2K3_9BACT</name>
<reference evidence="2" key="2">
    <citation type="submission" date="2020-01" db="EMBL/GenBank/DDBJ databases">
        <authorList>
            <person name="Campanaro S."/>
        </authorList>
    </citation>
    <scope>NUCLEOTIDE SEQUENCE</scope>
    <source>
        <strain evidence="2">AS06rmzACSIP_7</strain>
    </source>
</reference>
<accession>A0A971S2K3</accession>
<evidence type="ECO:0000259" key="1">
    <source>
        <dbReference type="Pfam" id="PF02625"/>
    </source>
</evidence>
<feature type="non-terminal residue" evidence="2">
    <location>
        <position position="64"/>
    </location>
</feature>
<gene>
    <name evidence="2" type="ORF">GXY80_13020</name>
</gene>
<dbReference type="PANTHER" id="PTHR30388">
    <property type="entry name" value="ALDEHYDE OXIDOREDUCTASE MOLYBDENUM COFACTOR ASSEMBLY PROTEIN"/>
    <property type="match status" value="1"/>
</dbReference>
<feature type="domain" description="XdhC- CoxI" evidence="1">
    <location>
        <begin position="11"/>
        <end position="62"/>
    </location>
</feature>
<evidence type="ECO:0000313" key="2">
    <source>
        <dbReference type="EMBL" id="NLW36377.1"/>
    </source>
</evidence>